<reference evidence="2" key="1">
    <citation type="journal article" date="2014" name="Int. J. Syst. Evol. Microbiol.">
        <title>Complete genome sequence of Corynebacterium casei LMG S-19264T (=DSM 44701T), isolated from a smear-ripened cheese.</title>
        <authorList>
            <consortium name="US DOE Joint Genome Institute (JGI-PGF)"/>
            <person name="Walter F."/>
            <person name="Albersmeier A."/>
            <person name="Kalinowski J."/>
            <person name="Ruckert C."/>
        </authorList>
    </citation>
    <scope>NUCLEOTIDE SEQUENCE</scope>
    <source>
        <strain evidence="2">KCTC 42097</strain>
    </source>
</reference>
<dbReference type="AlphaFoldDB" id="A0A8J3DHI6"/>
<comment type="caution">
    <text evidence="2">The sequence shown here is derived from an EMBL/GenBank/DDBJ whole genome shotgun (WGS) entry which is preliminary data.</text>
</comment>
<gene>
    <name evidence="2" type="primary">ecnB</name>
    <name evidence="2" type="ORF">GCM10010136_13140</name>
</gene>
<keyword evidence="3" id="KW-1185">Reference proteome</keyword>
<accession>A0A8J3DHI6</accession>
<name>A0A8J3DHI6_9HYPH</name>
<dbReference type="EMBL" id="BMZO01000004">
    <property type="protein sequence ID" value="GHC68433.1"/>
    <property type="molecule type" value="Genomic_DNA"/>
</dbReference>
<evidence type="ECO:0000313" key="3">
    <source>
        <dbReference type="Proteomes" id="UP000641137"/>
    </source>
</evidence>
<dbReference type="Proteomes" id="UP000641137">
    <property type="component" value="Unassembled WGS sequence"/>
</dbReference>
<reference evidence="2" key="2">
    <citation type="submission" date="2020-09" db="EMBL/GenBank/DDBJ databases">
        <authorList>
            <person name="Sun Q."/>
            <person name="Kim S."/>
        </authorList>
    </citation>
    <scope>NUCLEOTIDE SEQUENCE</scope>
    <source>
        <strain evidence="2">KCTC 42097</strain>
    </source>
</reference>
<organism evidence="2 3">
    <name type="scientific">Limoniibacter endophyticus</name>
    <dbReference type="NCBI Taxonomy" id="1565040"/>
    <lineage>
        <taxon>Bacteria</taxon>
        <taxon>Pseudomonadati</taxon>
        <taxon>Pseudomonadota</taxon>
        <taxon>Alphaproteobacteria</taxon>
        <taxon>Hyphomicrobiales</taxon>
        <taxon>Bartonellaceae</taxon>
        <taxon>Limoniibacter</taxon>
    </lineage>
</organism>
<feature type="chain" id="PRO_5035197191" evidence="1">
    <location>
        <begin position="25"/>
        <end position="54"/>
    </location>
</feature>
<keyword evidence="1" id="KW-0732">Signal</keyword>
<sequence>MNMTKKIYATFGAVLIAAAMLSGCGNTIRGAGQDIAGTVEGTQAAGRSVERASR</sequence>
<evidence type="ECO:0000313" key="2">
    <source>
        <dbReference type="EMBL" id="GHC68433.1"/>
    </source>
</evidence>
<proteinExistence type="predicted"/>
<protein>
    <submittedName>
        <fullName evidence="2">Entericidin</fullName>
    </submittedName>
</protein>
<evidence type="ECO:0000256" key="1">
    <source>
        <dbReference type="SAM" id="SignalP"/>
    </source>
</evidence>
<dbReference type="PROSITE" id="PS51257">
    <property type="entry name" value="PROKAR_LIPOPROTEIN"/>
    <property type="match status" value="1"/>
</dbReference>
<feature type="signal peptide" evidence="1">
    <location>
        <begin position="1"/>
        <end position="24"/>
    </location>
</feature>